<sequence length="356" mass="39401">MSVAQPQPKVQVPDIAAQVTYAMRQMGISPIPRNYELFYEAYIGSNPKLTRELAALGSRATQDELDAIGAQYFSQHQVNMVDGAHSRIVGELESLVTLLRQEHSSLESYNKLLGETYSRITSKSASSADLLHNAISLLSDATGSKMERGKVTMDGVEAKSREMEDIRKELDEYKKIANTDSLTRLHNRRAFDDRLAAIYDSPLGRTTTTLIIADIDNFKKINDTFGHPVGDKILATVANVIKSNLRKDVFVARTGGEEFAVILEGSSSEDAMIVAERVRRSLEATPFRNSKTGVNYGPVTLSLGLCLASEGDSPQDLYQKSDVALYCAKSNGRNRSVTYEDGMKKELSKSWLLYKK</sequence>
<comment type="catalytic activity">
    <reaction evidence="2">
        <text>2 GTP = 3',3'-c-di-GMP + 2 diphosphate</text>
        <dbReference type="Rhea" id="RHEA:24898"/>
        <dbReference type="ChEBI" id="CHEBI:33019"/>
        <dbReference type="ChEBI" id="CHEBI:37565"/>
        <dbReference type="ChEBI" id="CHEBI:58805"/>
        <dbReference type="EC" id="2.7.7.65"/>
    </reaction>
</comment>
<dbReference type="RefSeq" id="WP_201658984.1">
    <property type="nucleotide sequence ID" value="NZ_JAEQNC010000007.1"/>
</dbReference>
<dbReference type="Gene3D" id="3.30.70.270">
    <property type="match status" value="1"/>
</dbReference>
<keyword evidence="5" id="KW-1185">Reference proteome</keyword>
<dbReference type="PROSITE" id="PS50887">
    <property type="entry name" value="GGDEF"/>
    <property type="match status" value="1"/>
</dbReference>
<dbReference type="GO" id="GO:0043709">
    <property type="term" value="P:cell adhesion involved in single-species biofilm formation"/>
    <property type="evidence" value="ECO:0007669"/>
    <property type="project" value="TreeGrafter"/>
</dbReference>
<dbReference type="NCBIfam" id="TIGR00254">
    <property type="entry name" value="GGDEF"/>
    <property type="match status" value="1"/>
</dbReference>
<accession>A0A937CMT8</accession>
<name>A0A937CMT8_9HYPH</name>
<dbReference type="GO" id="GO:0005886">
    <property type="term" value="C:plasma membrane"/>
    <property type="evidence" value="ECO:0007669"/>
    <property type="project" value="TreeGrafter"/>
</dbReference>
<dbReference type="InterPro" id="IPR000160">
    <property type="entry name" value="GGDEF_dom"/>
</dbReference>
<dbReference type="InterPro" id="IPR029787">
    <property type="entry name" value="Nucleotide_cyclase"/>
</dbReference>
<evidence type="ECO:0000313" key="4">
    <source>
        <dbReference type="EMBL" id="MBL0373086.1"/>
    </source>
</evidence>
<dbReference type="PANTHER" id="PTHR45138">
    <property type="entry name" value="REGULATORY COMPONENTS OF SENSORY TRANSDUCTION SYSTEM"/>
    <property type="match status" value="1"/>
</dbReference>
<dbReference type="Pfam" id="PF00990">
    <property type="entry name" value="GGDEF"/>
    <property type="match status" value="1"/>
</dbReference>
<dbReference type="EC" id="2.7.7.65" evidence="1"/>
<evidence type="ECO:0000256" key="1">
    <source>
        <dbReference type="ARBA" id="ARBA00012528"/>
    </source>
</evidence>
<dbReference type="Proteomes" id="UP000633219">
    <property type="component" value="Unassembled WGS sequence"/>
</dbReference>
<protein>
    <recommendedName>
        <fullName evidence="1">diguanylate cyclase</fullName>
        <ecNumber evidence="1">2.7.7.65</ecNumber>
    </recommendedName>
</protein>
<dbReference type="SUPFAM" id="SSF55073">
    <property type="entry name" value="Nucleotide cyclase"/>
    <property type="match status" value="1"/>
</dbReference>
<dbReference type="AlphaFoldDB" id="A0A937CMT8"/>
<dbReference type="InterPro" id="IPR043128">
    <property type="entry name" value="Rev_trsase/Diguanyl_cyclase"/>
</dbReference>
<evidence type="ECO:0000259" key="3">
    <source>
        <dbReference type="PROSITE" id="PS50887"/>
    </source>
</evidence>
<dbReference type="InterPro" id="IPR050469">
    <property type="entry name" value="Diguanylate_Cyclase"/>
</dbReference>
<dbReference type="GO" id="GO:0052621">
    <property type="term" value="F:diguanylate cyclase activity"/>
    <property type="evidence" value="ECO:0007669"/>
    <property type="project" value="UniProtKB-EC"/>
</dbReference>
<feature type="domain" description="GGDEF" evidence="3">
    <location>
        <begin position="206"/>
        <end position="341"/>
    </location>
</feature>
<reference evidence="4" key="1">
    <citation type="submission" date="2021-01" db="EMBL/GenBank/DDBJ databases">
        <title>Rhizobium sp. strain KVB221 16S ribosomal RNA gene Genome sequencing and assembly.</title>
        <authorList>
            <person name="Kang M."/>
        </authorList>
    </citation>
    <scope>NUCLEOTIDE SEQUENCE</scope>
    <source>
        <strain evidence="4">KVB221</strain>
    </source>
</reference>
<comment type="caution">
    <text evidence="4">The sequence shown here is derived from an EMBL/GenBank/DDBJ whole genome shotgun (WGS) entry which is preliminary data.</text>
</comment>
<dbReference type="GO" id="GO:1902201">
    <property type="term" value="P:negative regulation of bacterial-type flagellum-dependent cell motility"/>
    <property type="evidence" value="ECO:0007669"/>
    <property type="project" value="TreeGrafter"/>
</dbReference>
<dbReference type="CDD" id="cd01949">
    <property type="entry name" value="GGDEF"/>
    <property type="match status" value="1"/>
</dbReference>
<dbReference type="SMART" id="SM00267">
    <property type="entry name" value="GGDEF"/>
    <property type="match status" value="1"/>
</dbReference>
<evidence type="ECO:0000256" key="2">
    <source>
        <dbReference type="ARBA" id="ARBA00034247"/>
    </source>
</evidence>
<dbReference type="EMBL" id="JAEQNC010000007">
    <property type="protein sequence ID" value="MBL0373086.1"/>
    <property type="molecule type" value="Genomic_DNA"/>
</dbReference>
<proteinExistence type="predicted"/>
<dbReference type="FunFam" id="3.30.70.270:FF:000001">
    <property type="entry name" value="Diguanylate cyclase domain protein"/>
    <property type="match status" value="1"/>
</dbReference>
<evidence type="ECO:0000313" key="5">
    <source>
        <dbReference type="Proteomes" id="UP000633219"/>
    </source>
</evidence>
<dbReference type="PANTHER" id="PTHR45138:SF9">
    <property type="entry name" value="DIGUANYLATE CYCLASE DGCM-RELATED"/>
    <property type="match status" value="1"/>
</dbReference>
<organism evidence="4 5">
    <name type="scientific">Rhizobium setariae</name>
    <dbReference type="NCBI Taxonomy" id="2801340"/>
    <lineage>
        <taxon>Bacteria</taxon>
        <taxon>Pseudomonadati</taxon>
        <taxon>Pseudomonadota</taxon>
        <taxon>Alphaproteobacteria</taxon>
        <taxon>Hyphomicrobiales</taxon>
        <taxon>Rhizobiaceae</taxon>
        <taxon>Rhizobium/Agrobacterium group</taxon>
        <taxon>Rhizobium</taxon>
    </lineage>
</organism>
<gene>
    <name evidence="4" type="ORF">JJB09_13710</name>
</gene>